<reference evidence="4" key="1">
    <citation type="submission" date="2017-05" db="UniProtKB">
        <authorList>
            <consortium name="EnsemblMetazoa"/>
        </authorList>
    </citation>
    <scope>IDENTIFICATION</scope>
</reference>
<protein>
    <recommendedName>
        <fullName evidence="3">CCHC-type domain-containing protein</fullName>
    </recommendedName>
</protein>
<keyword evidence="1" id="KW-0479">Metal-binding</keyword>
<proteinExistence type="predicted"/>
<feature type="domain" description="CCHC-type" evidence="3">
    <location>
        <begin position="106"/>
        <end position="120"/>
    </location>
</feature>
<name>A0A1X7VXI5_AMPQE</name>
<feature type="compositionally biased region" description="Basic and acidic residues" evidence="2">
    <location>
        <begin position="139"/>
        <end position="148"/>
    </location>
</feature>
<dbReference type="InterPro" id="IPR001878">
    <property type="entry name" value="Znf_CCHC"/>
</dbReference>
<evidence type="ECO:0000256" key="2">
    <source>
        <dbReference type="SAM" id="MobiDB-lite"/>
    </source>
</evidence>
<dbReference type="GO" id="GO:0008270">
    <property type="term" value="F:zinc ion binding"/>
    <property type="evidence" value="ECO:0007669"/>
    <property type="project" value="UniProtKB-KW"/>
</dbReference>
<evidence type="ECO:0000259" key="3">
    <source>
        <dbReference type="PROSITE" id="PS50158"/>
    </source>
</evidence>
<keyword evidence="1" id="KW-0862">Zinc</keyword>
<sequence>MLWTLRTLLTQKMVTIAELFKYYNCNQRRERISSSALQDQFVLGLRNTAAQQKLLSGEDRAKDKKIIFKLAVEVASAMETVKIDVRELNARKDGPVLNVQSKSLACFCCGRGGHTHRECRFQGASHFPIFISDDSDFEPEQKEAKQDGSDSSFELPEIPNCSSLVCRPTVTHTHP</sequence>
<organism evidence="4">
    <name type="scientific">Amphimedon queenslandica</name>
    <name type="common">Sponge</name>
    <dbReference type="NCBI Taxonomy" id="400682"/>
    <lineage>
        <taxon>Eukaryota</taxon>
        <taxon>Metazoa</taxon>
        <taxon>Porifera</taxon>
        <taxon>Demospongiae</taxon>
        <taxon>Heteroscleromorpha</taxon>
        <taxon>Haplosclerida</taxon>
        <taxon>Niphatidae</taxon>
        <taxon>Amphimedon</taxon>
    </lineage>
</organism>
<dbReference type="AlphaFoldDB" id="A0A1X7VXI5"/>
<evidence type="ECO:0000313" key="4">
    <source>
        <dbReference type="EnsemblMetazoa" id="Aqu2.1.44585_001"/>
    </source>
</evidence>
<dbReference type="PROSITE" id="PS50158">
    <property type="entry name" value="ZF_CCHC"/>
    <property type="match status" value="1"/>
</dbReference>
<dbReference type="InParanoid" id="A0A1X7VXI5"/>
<dbReference type="EnsemblMetazoa" id="Aqu2.1.44585_001">
    <property type="protein sequence ID" value="Aqu2.1.44585_001"/>
    <property type="gene ID" value="Aqu2.1.44585"/>
</dbReference>
<accession>A0A1X7VXI5</accession>
<evidence type="ECO:0000256" key="1">
    <source>
        <dbReference type="PROSITE-ProRule" id="PRU00047"/>
    </source>
</evidence>
<dbReference type="GO" id="GO:0003676">
    <property type="term" value="F:nucleic acid binding"/>
    <property type="evidence" value="ECO:0007669"/>
    <property type="project" value="InterPro"/>
</dbReference>
<feature type="region of interest" description="Disordered" evidence="2">
    <location>
        <begin position="138"/>
        <end position="159"/>
    </location>
</feature>
<keyword evidence="1" id="KW-0863">Zinc-finger</keyword>